<keyword evidence="2" id="KW-0496">Mitochondrion</keyword>
<evidence type="ECO:0000313" key="5">
    <source>
        <dbReference type="EMBL" id="KAK4126310.1"/>
    </source>
</evidence>
<comment type="caution">
    <text evidence="5">The sequence shown here is derived from an EMBL/GenBank/DDBJ whole genome shotgun (WGS) entry which is preliminary data.</text>
</comment>
<evidence type="ECO:0000256" key="3">
    <source>
        <dbReference type="SAM" id="MobiDB-lite"/>
    </source>
</evidence>
<comment type="subcellular location">
    <subcellularLocation>
        <location evidence="1">Mitochondrion</location>
    </subcellularLocation>
</comment>
<accession>A0AAN6U5E4</accession>
<dbReference type="GeneID" id="87829244"/>
<feature type="chain" id="PRO_5042998836" evidence="4">
    <location>
        <begin position="25"/>
        <end position="275"/>
    </location>
</feature>
<organism evidence="5 6">
    <name type="scientific">Parathielavia appendiculata</name>
    <dbReference type="NCBI Taxonomy" id="2587402"/>
    <lineage>
        <taxon>Eukaryota</taxon>
        <taxon>Fungi</taxon>
        <taxon>Dikarya</taxon>
        <taxon>Ascomycota</taxon>
        <taxon>Pezizomycotina</taxon>
        <taxon>Sordariomycetes</taxon>
        <taxon>Sordariomycetidae</taxon>
        <taxon>Sordariales</taxon>
        <taxon>Chaetomiaceae</taxon>
        <taxon>Parathielavia</taxon>
    </lineage>
</organism>
<dbReference type="Proteomes" id="UP001302602">
    <property type="component" value="Unassembled WGS sequence"/>
</dbReference>
<evidence type="ECO:0000313" key="6">
    <source>
        <dbReference type="Proteomes" id="UP001302602"/>
    </source>
</evidence>
<dbReference type="EMBL" id="MU853225">
    <property type="protein sequence ID" value="KAK4126310.1"/>
    <property type="molecule type" value="Genomic_DNA"/>
</dbReference>
<reference evidence="5" key="1">
    <citation type="journal article" date="2023" name="Mol. Phylogenet. Evol.">
        <title>Genome-scale phylogeny and comparative genomics of the fungal order Sordariales.</title>
        <authorList>
            <person name="Hensen N."/>
            <person name="Bonometti L."/>
            <person name="Westerberg I."/>
            <person name="Brannstrom I.O."/>
            <person name="Guillou S."/>
            <person name="Cros-Aarteil S."/>
            <person name="Calhoun S."/>
            <person name="Haridas S."/>
            <person name="Kuo A."/>
            <person name="Mondo S."/>
            <person name="Pangilinan J."/>
            <person name="Riley R."/>
            <person name="LaButti K."/>
            <person name="Andreopoulos B."/>
            <person name="Lipzen A."/>
            <person name="Chen C."/>
            <person name="Yan M."/>
            <person name="Daum C."/>
            <person name="Ng V."/>
            <person name="Clum A."/>
            <person name="Steindorff A."/>
            <person name="Ohm R.A."/>
            <person name="Martin F."/>
            <person name="Silar P."/>
            <person name="Natvig D.O."/>
            <person name="Lalanne C."/>
            <person name="Gautier V."/>
            <person name="Ament-Velasquez S.L."/>
            <person name="Kruys A."/>
            <person name="Hutchinson M.I."/>
            <person name="Powell A.J."/>
            <person name="Barry K."/>
            <person name="Miller A.N."/>
            <person name="Grigoriev I.V."/>
            <person name="Debuchy R."/>
            <person name="Gladieux P."/>
            <person name="Hiltunen Thoren M."/>
            <person name="Johannesson H."/>
        </authorList>
    </citation>
    <scope>NUCLEOTIDE SEQUENCE</scope>
    <source>
        <strain evidence="5">CBS 731.68</strain>
    </source>
</reference>
<keyword evidence="4" id="KW-0732">Signal</keyword>
<dbReference type="GO" id="GO:0005739">
    <property type="term" value="C:mitochondrion"/>
    <property type="evidence" value="ECO:0007669"/>
    <property type="project" value="UniProtKB-SubCell"/>
</dbReference>
<evidence type="ECO:0000256" key="1">
    <source>
        <dbReference type="ARBA" id="ARBA00004173"/>
    </source>
</evidence>
<reference evidence="5" key="2">
    <citation type="submission" date="2023-05" db="EMBL/GenBank/DDBJ databases">
        <authorList>
            <consortium name="Lawrence Berkeley National Laboratory"/>
            <person name="Steindorff A."/>
            <person name="Hensen N."/>
            <person name="Bonometti L."/>
            <person name="Westerberg I."/>
            <person name="Brannstrom I.O."/>
            <person name="Guillou S."/>
            <person name="Cros-Aarteil S."/>
            <person name="Calhoun S."/>
            <person name="Haridas S."/>
            <person name="Kuo A."/>
            <person name="Mondo S."/>
            <person name="Pangilinan J."/>
            <person name="Riley R."/>
            <person name="Labutti K."/>
            <person name="Andreopoulos B."/>
            <person name="Lipzen A."/>
            <person name="Chen C."/>
            <person name="Yanf M."/>
            <person name="Daum C."/>
            <person name="Ng V."/>
            <person name="Clum A."/>
            <person name="Ohm R."/>
            <person name="Martin F."/>
            <person name="Silar P."/>
            <person name="Natvig D."/>
            <person name="Lalanne C."/>
            <person name="Gautier V."/>
            <person name="Ament-Velasquez S.L."/>
            <person name="Kruys A."/>
            <person name="Hutchinson M.I."/>
            <person name="Powell A.J."/>
            <person name="Barry K."/>
            <person name="Miller A.N."/>
            <person name="Grigoriev I.V."/>
            <person name="Debuchy R."/>
            <person name="Gladieux P."/>
            <person name="Thoren M.H."/>
            <person name="Johannesson H."/>
        </authorList>
    </citation>
    <scope>NUCLEOTIDE SEQUENCE</scope>
    <source>
        <strain evidence="5">CBS 731.68</strain>
    </source>
</reference>
<dbReference type="PANTHER" id="PTHR28133:SF1">
    <property type="entry name" value="REQUIRED FOR RESPIRATORY GROWTH PROTEIN 7, MITOCHONDRIAL"/>
    <property type="match status" value="1"/>
</dbReference>
<dbReference type="RefSeq" id="XP_062650081.1">
    <property type="nucleotide sequence ID" value="XM_062792475.1"/>
</dbReference>
<dbReference type="AlphaFoldDB" id="A0AAN6U5E4"/>
<protein>
    <submittedName>
        <fullName evidence="5">Uncharacterized protein</fullName>
    </submittedName>
</protein>
<name>A0AAN6U5E4_9PEZI</name>
<sequence length="275" mass="29668">MRLALLKRPLCPLTLLSLSRCSFSASPRPLGAAPLPKSCQPEPPPPPPPENATSPDRDHIAPTPSNNSLIYPPSPSPHHTNLPSFLAHATRTNLDPSSTVYVGTHFEYTTIQSLSRYGLVLRRVGGVSDGGIDLLGTWPSLPPSSSGQGPLRVLAQCKAVQRPGPHLVRELEGAFAAAPAGWRGKSGVVGLLVAEKPATRGIREALGRSRWPMGFVACSRAGRVEQFLWNRRAEEEGLEEVEVRLRYFEDGAKDLVLTWRGKALAPFVEGEQVAG</sequence>
<feature type="signal peptide" evidence="4">
    <location>
        <begin position="1"/>
        <end position="24"/>
    </location>
</feature>
<feature type="compositionally biased region" description="Pro residues" evidence="3">
    <location>
        <begin position="41"/>
        <end position="50"/>
    </location>
</feature>
<keyword evidence="6" id="KW-1185">Reference proteome</keyword>
<dbReference type="Pfam" id="PF10356">
    <property type="entry name" value="RRG7"/>
    <property type="match status" value="2"/>
</dbReference>
<dbReference type="InterPro" id="IPR018828">
    <property type="entry name" value="RRG7"/>
</dbReference>
<dbReference type="PANTHER" id="PTHR28133">
    <property type="entry name" value="REQUIRED FOR RESPIRATORY GROWTH PROTEIN 7, MITOCHONDRIAL"/>
    <property type="match status" value="1"/>
</dbReference>
<proteinExistence type="predicted"/>
<gene>
    <name evidence="5" type="ORF">N657DRAFT_643103</name>
</gene>
<feature type="region of interest" description="Disordered" evidence="3">
    <location>
        <begin position="28"/>
        <end position="83"/>
    </location>
</feature>
<evidence type="ECO:0000256" key="2">
    <source>
        <dbReference type="ARBA" id="ARBA00023128"/>
    </source>
</evidence>
<evidence type="ECO:0000256" key="4">
    <source>
        <dbReference type="SAM" id="SignalP"/>
    </source>
</evidence>